<dbReference type="EMBL" id="AP022575">
    <property type="protein sequence ID" value="BBX75454.1"/>
    <property type="molecule type" value="Genomic_DNA"/>
</dbReference>
<keyword evidence="2" id="KW-1185">Reference proteome</keyword>
<protein>
    <submittedName>
        <fullName evidence="1">Uncharacterized protein</fullName>
    </submittedName>
</protein>
<evidence type="ECO:0000313" key="1">
    <source>
        <dbReference type="EMBL" id="BBX75454.1"/>
    </source>
</evidence>
<organism evidence="1 2">
    <name type="scientific">Mycobacterium shinjukuense</name>
    <dbReference type="NCBI Taxonomy" id="398694"/>
    <lineage>
        <taxon>Bacteria</taxon>
        <taxon>Bacillati</taxon>
        <taxon>Actinomycetota</taxon>
        <taxon>Actinomycetes</taxon>
        <taxon>Mycobacteriales</taxon>
        <taxon>Mycobacteriaceae</taxon>
        <taxon>Mycobacterium</taxon>
    </lineage>
</organism>
<reference evidence="1 2" key="1">
    <citation type="journal article" date="2019" name="Emerg. Microbes Infect.">
        <title>Comprehensive subspecies identification of 175 nontuberculous mycobacteria species based on 7547 genomic profiles.</title>
        <authorList>
            <person name="Matsumoto Y."/>
            <person name="Kinjo T."/>
            <person name="Motooka D."/>
            <person name="Nabeya D."/>
            <person name="Jung N."/>
            <person name="Uechi K."/>
            <person name="Horii T."/>
            <person name="Iida T."/>
            <person name="Fujita J."/>
            <person name="Nakamura S."/>
        </authorList>
    </citation>
    <scope>NUCLEOTIDE SEQUENCE [LARGE SCALE GENOMIC DNA]</scope>
    <source>
        <strain evidence="1 2">JCM 14233</strain>
    </source>
</reference>
<sequence>MAYTKPSHLLDPKACESALQAAKFAASSAKTGPTVFWQGHLALLAGTRCSKGDTFSEAPCFGLDEGPVRRVRFRSVEDDTDW</sequence>
<dbReference type="Proteomes" id="UP000467236">
    <property type="component" value="Chromosome"/>
</dbReference>
<dbReference type="KEGG" id="mshj:MSHI_33600"/>
<gene>
    <name evidence="1" type="ORF">MSHI_33600</name>
</gene>
<name>A0A7I7MT49_9MYCO</name>
<evidence type="ECO:0000313" key="2">
    <source>
        <dbReference type="Proteomes" id="UP000467236"/>
    </source>
</evidence>
<accession>A0A7I7MT49</accession>
<proteinExistence type="predicted"/>
<dbReference type="AlphaFoldDB" id="A0A7I7MT49"/>